<accession>A0A934REQ2</accession>
<feature type="compositionally biased region" description="Acidic residues" evidence="10">
    <location>
        <begin position="461"/>
        <end position="471"/>
    </location>
</feature>
<protein>
    <submittedName>
        <fullName evidence="13">MotA/TolQ/ExbB proton channel family protein</fullName>
    </submittedName>
</protein>
<evidence type="ECO:0000256" key="3">
    <source>
        <dbReference type="ARBA" id="ARBA00022475"/>
    </source>
</evidence>
<keyword evidence="5 8" id="KW-0653">Protein transport</keyword>
<evidence type="ECO:0000256" key="4">
    <source>
        <dbReference type="ARBA" id="ARBA00022692"/>
    </source>
</evidence>
<dbReference type="Pfam" id="PF01618">
    <property type="entry name" value="MotA_ExbB"/>
    <property type="match status" value="1"/>
</dbReference>
<dbReference type="PANTHER" id="PTHR30625:SF15">
    <property type="entry name" value="BIOPOLYMER TRANSPORT PROTEIN EXBB"/>
    <property type="match status" value="1"/>
</dbReference>
<evidence type="ECO:0000313" key="13">
    <source>
        <dbReference type="EMBL" id="MBK1828177.1"/>
    </source>
</evidence>
<reference evidence="13" key="1">
    <citation type="submission" date="2021-01" db="EMBL/GenBank/DDBJ databases">
        <title>Modified the classification status of verrucomicrobia.</title>
        <authorList>
            <person name="Feng X."/>
        </authorList>
    </citation>
    <scope>NUCLEOTIDE SEQUENCE</scope>
    <source>
        <strain evidence="13">KCTC 22201</strain>
    </source>
</reference>
<feature type="transmembrane region" description="Helical" evidence="11">
    <location>
        <begin position="263"/>
        <end position="284"/>
    </location>
</feature>
<keyword evidence="9" id="KW-0175">Coiled coil</keyword>
<dbReference type="InterPro" id="IPR050790">
    <property type="entry name" value="ExbB/TolQ_transport"/>
</dbReference>
<name>A0A934REQ2_9BACT</name>
<gene>
    <name evidence="13" type="ORF">JIN81_14180</name>
</gene>
<keyword evidence="6 11" id="KW-1133">Transmembrane helix</keyword>
<dbReference type="PANTHER" id="PTHR30625">
    <property type="entry name" value="PROTEIN TOLQ"/>
    <property type="match status" value="1"/>
</dbReference>
<dbReference type="RefSeq" id="WP_200281093.1">
    <property type="nucleotide sequence ID" value="NZ_JAENII010000011.1"/>
</dbReference>
<comment type="subcellular location">
    <subcellularLocation>
        <location evidence="1">Cell membrane</location>
        <topology evidence="1">Multi-pass membrane protein</topology>
    </subcellularLocation>
    <subcellularLocation>
        <location evidence="8">Membrane</location>
        <topology evidence="8">Multi-pass membrane protein</topology>
    </subcellularLocation>
</comment>
<evidence type="ECO:0000256" key="2">
    <source>
        <dbReference type="ARBA" id="ARBA00022448"/>
    </source>
</evidence>
<feature type="transmembrane region" description="Helical" evidence="11">
    <location>
        <begin position="362"/>
        <end position="383"/>
    </location>
</feature>
<feature type="coiled-coil region" evidence="9">
    <location>
        <begin position="20"/>
        <end position="72"/>
    </location>
</feature>
<feature type="domain" description="MotA/TolQ/ExbB proton channel" evidence="12">
    <location>
        <begin position="336"/>
        <end position="438"/>
    </location>
</feature>
<evidence type="ECO:0000256" key="5">
    <source>
        <dbReference type="ARBA" id="ARBA00022927"/>
    </source>
</evidence>
<dbReference type="EMBL" id="JAENII010000011">
    <property type="protein sequence ID" value="MBK1828177.1"/>
    <property type="molecule type" value="Genomic_DNA"/>
</dbReference>
<keyword evidence="7 11" id="KW-0472">Membrane</keyword>
<dbReference type="AlphaFoldDB" id="A0A934REQ2"/>
<evidence type="ECO:0000256" key="6">
    <source>
        <dbReference type="ARBA" id="ARBA00022989"/>
    </source>
</evidence>
<evidence type="ECO:0000256" key="11">
    <source>
        <dbReference type="SAM" id="Phobius"/>
    </source>
</evidence>
<evidence type="ECO:0000259" key="12">
    <source>
        <dbReference type="Pfam" id="PF01618"/>
    </source>
</evidence>
<evidence type="ECO:0000256" key="9">
    <source>
        <dbReference type="SAM" id="Coils"/>
    </source>
</evidence>
<keyword evidence="4 11" id="KW-0812">Transmembrane</keyword>
<keyword evidence="14" id="KW-1185">Reference proteome</keyword>
<evidence type="ECO:0000313" key="14">
    <source>
        <dbReference type="Proteomes" id="UP000658278"/>
    </source>
</evidence>
<feature type="transmembrane region" description="Helical" evidence="11">
    <location>
        <begin position="403"/>
        <end position="427"/>
    </location>
</feature>
<evidence type="ECO:0000256" key="7">
    <source>
        <dbReference type="ARBA" id="ARBA00023136"/>
    </source>
</evidence>
<keyword evidence="3" id="KW-1003">Cell membrane</keyword>
<keyword evidence="2 8" id="KW-0813">Transport</keyword>
<dbReference type="InterPro" id="IPR002898">
    <property type="entry name" value="MotA_ExbB_proton_chnl"/>
</dbReference>
<dbReference type="GO" id="GO:0005886">
    <property type="term" value="C:plasma membrane"/>
    <property type="evidence" value="ECO:0007669"/>
    <property type="project" value="UniProtKB-SubCell"/>
</dbReference>
<feature type="region of interest" description="Disordered" evidence="10">
    <location>
        <begin position="454"/>
        <end position="477"/>
    </location>
</feature>
<organism evidence="13 14">
    <name type="scientific">Haloferula rosea</name>
    <dbReference type="NCBI Taxonomy" id="490093"/>
    <lineage>
        <taxon>Bacteria</taxon>
        <taxon>Pseudomonadati</taxon>
        <taxon>Verrucomicrobiota</taxon>
        <taxon>Verrucomicrobiia</taxon>
        <taxon>Verrucomicrobiales</taxon>
        <taxon>Verrucomicrobiaceae</taxon>
        <taxon>Haloferula</taxon>
    </lineage>
</organism>
<evidence type="ECO:0000256" key="10">
    <source>
        <dbReference type="SAM" id="MobiDB-lite"/>
    </source>
</evidence>
<evidence type="ECO:0000256" key="1">
    <source>
        <dbReference type="ARBA" id="ARBA00004651"/>
    </source>
</evidence>
<sequence length="477" mass="50925">MRRVIQMLAPVVLLGGLGAQTVAEKQLADARKELEETRAEYTAMRRALYREINTLDDQALELGRELRTLEKAAQRRNSSRLALTREIEGREAEFNYAVGVLNNYSGAMLTRLHPAENQLYKSRLDDATAKAGASADDQATELKERLVAAEVGLARLEAVIGGHQFEGEGLRNGTEAIRGKLLVMGPSVYMKSDDGNFEGVATFGATGTELPTVVGLTTVEGGMISDAVANMTGELPLDPTMGKAVQVLAAEESLDETIAKGGIVGYAILGLGLIAVGLTLFKVLEITRFAVPSRRLINEIIDDLLEGRNDAAMAKASGVGGLSGDLVKVAVERFHDKRRVLEEAMFEKLVVVKPRLERFLPFLGLTAAAAPLMGLLGTVLGIIKTFKAMALYGSSNQKAFTQGISEALITTAEGLVVAIPVLVLHGLMKSLAKGKYSEVEGVAIALMNGTTELGRSPAPVSEDDTPDEDPELIANPV</sequence>
<evidence type="ECO:0000256" key="8">
    <source>
        <dbReference type="RuleBase" id="RU004057"/>
    </source>
</evidence>
<comment type="caution">
    <text evidence="13">The sequence shown here is derived from an EMBL/GenBank/DDBJ whole genome shotgun (WGS) entry which is preliminary data.</text>
</comment>
<dbReference type="GO" id="GO:0017038">
    <property type="term" value="P:protein import"/>
    <property type="evidence" value="ECO:0007669"/>
    <property type="project" value="TreeGrafter"/>
</dbReference>
<dbReference type="Proteomes" id="UP000658278">
    <property type="component" value="Unassembled WGS sequence"/>
</dbReference>
<proteinExistence type="inferred from homology"/>
<comment type="similarity">
    <text evidence="8">Belongs to the exbB/tolQ family.</text>
</comment>